<proteinExistence type="predicted"/>
<organism evidence="3 4">
    <name type="scientific">Branchiostoma lanceolatum</name>
    <name type="common">Common lancelet</name>
    <name type="synonym">Amphioxus lanceolatum</name>
    <dbReference type="NCBI Taxonomy" id="7740"/>
    <lineage>
        <taxon>Eukaryota</taxon>
        <taxon>Metazoa</taxon>
        <taxon>Chordata</taxon>
        <taxon>Cephalochordata</taxon>
        <taxon>Leptocardii</taxon>
        <taxon>Amphioxiformes</taxon>
        <taxon>Branchiostomatidae</taxon>
        <taxon>Branchiostoma</taxon>
    </lineage>
</organism>
<keyword evidence="2" id="KW-0808">Transferase</keyword>
<dbReference type="OrthoDB" id="5984880at2759"/>
<sequence length="287" mass="33093">MMDFGKLVKLSPERYSACFRAYQTVIEKKTKEDYHLFYRSNVPDSILCESGAERRVLGIGSGSGEIDSIILNRLLQRHDSVYNRVVEPSEELIERYKIRAREDTSLGAVTFDWRQQTAEEYFLDKDRTTFNLAHAVHVLYHVKDMHATLRNMWEQLADGGRMLVQIKSDAGVGGGLFHKMWEEFGEGDRLQSVFRMSCDVKQWLDGMGIISYVTSEDETNIDVTECFKENSKKGTLLLEFFTLTPYIANEPELRSMVLEYIRNNSSVVGEKVFFKSISEVIVAHKRQ</sequence>
<dbReference type="SUPFAM" id="SSF53335">
    <property type="entry name" value="S-adenosyl-L-methionine-dependent methyltransferases"/>
    <property type="match status" value="1"/>
</dbReference>
<evidence type="ECO:0000256" key="1">
    <source>
        <dbReference type="ARBA" id="ARBA00022603"/>
    </source>
</evidence>
<evidence type="ECO:0000313" key="3">
    <source>
        <dbReference type="EMBL" id="CAH1274401.1"/>
    </source>
</evidence>
<dbReference type="Proteomes" id="UP000838412">
    <property type="component" value="Chromosome 9"/>
</dbReference>
<keyword evidence="1" id="KW-0489">Methyltransferase</keyword>
<keyword evidence="4" id="KW-1185">Reference proteome</keyword>
<dbReference type="GO" id="GO:0008168">
    <property type="term" value="F:methyltransferase activity"/>
    <property type="evidence" value="ECO:0007669"/>
    <property type="project" value="UniProtKB-KW"/>
</dbReference>
<protein>
    <submittedName>
        <fullName evidence="3">HNMT protein</fullName>
    </submittedName>
</protein>
<dbReference type="EMBL" id="OV696694">
    <property type="protein sequence ID" value="CAH1274401.1"/>
    <property type="molecule type" value="Genomic_DNA"/>
</dbReference>
<gene>
    <name evidence="3" type="primary">HNMT</name>
    <name evidence="3" type="ORF">BLAG_LOCUS25433</name>
</gene>
<dbReference type="Gene3D" id="3.40.50.150">
    <property type="entry name" value="Vaccinia Virus protein VP39"/>
    <property type="match status" value="1"/>
</dbReference>
<dbReference type="CDD" id="cd02440">
    <property type="entry name" value="AdoMet_MTases"/>
    <property type="match status" value="1"/>
</dbReference>
<accession>A0A8K0AF70</accession>
<name>A0A8K0AF70_BRALA</name>
<evidence type="ECO:0000256" key="2">
    <source>
        <dbReference type="ARBA" id="ARBA00022679"/>
    </source>
</evidence>
<dbReference type="GO" id="GO:0032259">
    <property type="term" value="P:methylation"/>
    <property type="evidence" value="ECO:0007669"/>
    <property type="project" value="UniProtKB-KW"/>
</dbReference>
<dbReference type="FunFam" id="3.40.50.150:FF:000118">
    <property type="entry name" value="Histamine N-methyltransferase"/>
    <property type="match status" value="1"/>
</dbReference>
<dbReference type="InterPro" id="IPR029063">
    <property type="entry name" value="SAM-dependent_MTases_sf"/>
</dbReference>
<reference evidence="3" key="1">
    <citation type="submission" date="2022-01" db="EMBL/GenBank/DDBJ databases">
        <authorList>
            <person name="Braso-Vives M."/>
        </authorList>
    </citation>
    <scope>NUCLEOTIDE SEQUENCE</scope>
</reference>
<dbReference type="Pfam" id="PF13489">
    <property type="entry name" value="Methyltransf_23"/>
    <property type="match status" value="1"/>
</dbReference>
<dbReference type="AlphaFoldDB" id="A0A8K0AF70"/>
<evidence type="ECO:0000313" key="4">
    <source>
        <dbReference type="Proteomes" id="UP000838412"/>
    </source>
</evidence>